<evidence type="ECO:0000256" key="1">
    <source>
        <dbReference type="SAM" id="MobiDB-lite"/>
    </source>
</evidence>
<dbReference type="Pfam" id="PF17261">
    <property type="entry name" value="DUF5327"/>
    <property type="match status" value="1"/>
</dbReference>
<dbReference type="AlphaFoldDB" id="A0A840PX86"/>
<feature type="region of interest" description="Disordered" evidence="1">
    <location>
        <begin position="71"/>
        <end position="96"/>
    </location>
</feature>
<dbReference type="RefSeq" id="WP_168412652.1">
    <property type="nucleotide sequence ID" value="NZ_JAAXPW010000031.1"/>
</dbReference>
<dbReference type="Proteomes" id="UP000557217">
    <property type="component" value="Unassembled WGS sequence"/>
</dbReference>
<reference evidence="2 3" key="1">
    <citation type="submission" date="2020-08" db="EMBL/GenBank/DDBJ databases">
        <title>Genomic Encyclopedia of Type Strains, Phase IV (KMG-IV): sequencing the most valuable type-strain genomes for metagenomic binning, comparative biology and taxonomic classification.</title>
        <authorList>
            <person name="Goeker M."/>
        </authorList>
    </citation>
    <scope>NUCLEOTIDE SEQUENCE [LARGE SCALE GENOMIC DNA]</scope>
    <source>
        <strain evidence="2 3">DSM 10633</strain>
    </source>
</reference>
<accession>A0A840PX86</accession>
<evidence type="ECO:0000313" key="2">
    <source>
        <dbReference type="EMBL" id="MBB5149934.1"/>
    </source>
</evidence>
<proteinExistence type="predicted"/>
<organism evidence="2 3">
    <name type="scientific">Ureibacillus thermosphaericus</name>
    <dbReference type="NCBI Taxonomy" id="51173"/>
    <lineage>
        <taxon>Bacteria</taxon>
        <taxon>Bacillati</taxon>
        <taxon>Bacillota</taxon>
        <taxon>Bacilli</taxon>
        <taxon>Bacillales</taxon>
        <taxon>Caryophanaceae</taxon>
        <taxon>Ureibacillus</taxon>
    </lineage>
</organism>
<evidence type="ECO:0000313" key="3">
    <source>
        <dbReference type="Proteomes" id="UP000557217"/>
    </source>
</evidence>
<dbReference type="InterPro" id="IPR035218">
    <property type="entry name" value="DUF5327"/>
</dbReference>
<protein>
    <submittedName>
        <fullName evidence="2">Uncharacterized protein</fullName>
    </submittedName>
</protein>
<name>A0A840PX86_URETH</name>
<keyword evidence="3" id="KW-1185">Reference proteome</keyword>
<dbReference type="EMBL" id="JACHGZ010000032">
    <property type="protein sequence ID" value="MBB5149934.1"/>
    <property type="molecule type" value="Genomic_DNA"/>
</dbReference>
<sequence>MISYERLFNEIERYVVQAKQTTSEQELRELLSAIRALCDVALNSEKRPTSFAQKDQVQSYVQRQIPSYVQVSHGNQLPPSTKLDEEDANGESIFDF</sequence>
<comment type="caution">
    <text evidence="2">The sequence shown here is derived from an EMBL/GenBank/DDBJ whole genome shotgun (WGS) entry which is preliminary data.</text>
</comment>
<gene>
    <name evidence="2" type="ORF">HNR36_002333</name>
</gene>